<dbReference type="Gene3D" id="3.30.1870.10">
    <property type="entry name" value="EreA-like, domain 2"/>
    <property type="match status" value="1"/>
</dbReference>
<accession>F0SVR5</accession>
<gene>
    <name evidence="1" type="ordered locus">Sgly_1314</name>
</gene>
<dbReference type="SUPFAM" id="SSF159501">
    <property type="entry name" value="EreA/ChaN-like"/>
    <property type="match status" value="1"/>
</dbReference>
<dbReference type="GO" id="GO:0046677">
    <property type="term" value="P:response to antibiotic"/>
    <property type="evidence" value="ECO:0007669"/>
    <property type="project" value="InterPro"/>
</dbReference>
<dbReference type="InterPro" id="IPR007815">
    <property type="entry name" value="Emycin_Estase"/>
</dbReference>
<reference evidence="1 2" key="1">
    <citation type="journal article" date="2011" name="Stand. Genomic Sci.">
        <title>Complete genome sequence of Syntrophobotulus glycolicus type strain (FlGlyR).</title>
        <authorList>
            <person name="Han C."/>
            <person name="Mwirichia R."/>
            <person name="Chertkov O."/>
            <person name="Held B."/>
            <person name="Lapidus A."/>
            <person name="Nolan M."/>
            <person name="Lucas S."/>
            <person name="Hammon N."/>
            <person name="Deshpande S."/>
            <person name="Cheng J.F."/>
            <person name="Tapia R."/>
            <person name="Goodwin L."/>
            <person name="Pitluck S."/>
            <person name="Huntemann M."/>
            <person name="Liolios K."/>
            <person name="Ivanova N."/>
            <person name="Pagani I."/>
            <person name="Mavromatis K."/>
            <person name="Ovchinikova G."/>
            <person name="Pati A."/>
            <person name="Chen A."/>
            <person name="Palaniappan K."/>
            <person name="Land M."/>
            <person name="Hauser L."/>
            <person name="Brambilla E.M."/>
            <person name="Rohde M."/>
            <person name="Spring S."/>
            <person name="Sikorski J."/>
            <person name="Goker M."/>
            <person name="Woyke T."/>
            <person name="Bristow J."/>
            <person name="Eisen J.A."/>
            <person name="Markowitz V."/>
            <person name="Hugenholtz P."/>
            <person name="Kyrpides N.C."/>
            <person name="Klenk H.P."/>
            <person name="Detter J.C."/>
        </authorList>
    </citation>
    <scope>NUCLEOTIDE SEQUENCE [LARGE SCALE GENOMIC DNA]</scope>
    <source>
        <strain evidence="2">DSM 8271 / FlGlyR</strain>
    </source>
</reference>
<dbReference type="RefSeq" id="WP_013624491.1">
    <property type="nucleotide sequence ID" value="NC_015172.1"/>
</dbReference>
<dbReference type="AlphaFoldDB" id="F0SVR5"/>
<dbReference type="eggNOG" id="COG2312">
    <property type="taxonomic scope" value="Bacteria"/>
</dbReference>
<sequence>MQNEKWILSIIIMAILSVSLLAGCENKTAAVSADLSVLQTDISTLTVSENVQVVGLGEASHGTKEYQQMKAEVFKALVANNGCRTFIIEGDFGGALKVDAYIHGAEGTAKDVVGEIGFNIYHTHEMANLVDWMRSYNKDAPEGKDLHFYGMDIQRYDNNKEYLFSVLDVAAPALSKKYKSLSQLTDETRLTLSADVLYKSKTDVLGLLKEMDASKADIAAISGQTAFDFARESANTIYECSEILLSNNSDYNSLRDKYMSEKVNWFLQHRDDSVLFINGHNGHIGKTSTSGYTCLGELLTKDIGKSYFAIGTDAEDTEFNSQDNNGNFSVMEVKNRNELNSLLYNVERNFYYIDFSKVIDDENWQKLLDGQQKITTLNVGISGWQKLLKSFYTTTIVPNDTFDGMIVFKKVSPTTLCG</sequence>
<dbReference type="OrthoDB" id="9810066at2"/>
<evidence type="ECO:0000313" key="1">
    <source>
        <dbReference type="EMBL" id="ADY55621.1"/>
    </source>
</evidence>
<dbReference type="Proteomes" id="UP000007488">
    <property type="component" value="Chromosome"/>
</dbReference>
<dbReference type="EMBL" id="CP002547">
    <property type="protein sequence ID" value="ADY55621.1"/>
    <property type="molecule type" value="Genomic_DNA"/>
</dbReference>
<protein>
    <submittedName>
        <fullName evidence="1">Erythromycin esterase</fullName>
    </submittedName>
</protein>
<organism evidence="1 2">
    <name type="scientific">Syntrophobotulus glycolicus (strain DSM 8271 / FlGlyR)</name>
    <dbReference type="NCBI Taxonomy" id="645991"/>
    <lineage>
        <taxon>Bacteria</taxon>
        <taxon>Bacillati</taxon>
        <taxon>Bacillota</taxon>
        <taxon>Clostridia</taxon>
        <taxon>Eubacteriales</taxon>
        <taxon>Desulfitobacteriaceae</taxon>
        <taxon>Syntrophobotulus</taxon>
    </lineage>
</organism>
<dbReference type="PROSITE" id="PS51257">
    <property type="entry name" value="PROKAR_LIPOPROTEIN"/>
    <property type="match status" value="1"/>
</dbReference>
<dbReference type="KEGG" id="sgy:Sgly_1314"/>
<dbReference type="Gene3D" id="3.40.1660.10">
    <property type="entry name" value="EreA-like (biosynthetic domain)"/>
    <property type="match status" value="1"/>
</dbReference>
<dbReference type="Pfam" id="PF05139">
    <property type="entry name" value="Erythro_esteras"/>
    <property type="match status" value="1"/>
</dbReference>
<evidence type="ECO:0000313" key="2">
    <source>
        <dbReference type="Proteomes" id="UP000007488"/>
    </source>
</evidence>
<dbReference type="PANTHER" id="PTHR31299:SF0">
    <property type="entry name" value="ESTERASE, PUTATIVE (AFU_ORTHOLOGUE AFUA_1G05850)-RELATED"/>
    <property type="match status" value="1"/>
</dbReference>
<proteinExistence type="predicted"/>
<dbReference type="STRING" id="645991.Sgly_1314"/>
<reference evidence="2" key="2">
    <citation type="submission" date="2011-02" db="EMBL/GenBank/DDBJ databases">
        <title>The complete genome of Syntrophobotulus glycolicus DSM 8271.</title>
        <authorList>
            <person name="Lucas S."/>
            <person name="Copeland A."/>
            <person name="Lapidus A."/>
            <person name="Bruce D."/>
            <person name="Goodwin L."/>
            <person name="Pitluck S."/>
            <person name="Kyrpides N."/>
            <person name="Mavromatis K."/>
            <person name="Pagani I."/>
            <person name="Ivanova N."/>
            <person name="Mikhailova N."/>
            <person name="Chertkov O."/>
            <person name="Held B."/>
            <person name="Detter J.C."/>
            <person name="Tapia R."/>
            <person name="Han C."/>
            <person name="Land M."/>
            <person name="Hauser L."/>
            <person name="Markowitz V."/>
            <person name="Cheng J.-F."/>
            <person name="Hugenholtz P."/>
            <person name="Woyke T."/>
            <person name="Wu D."/>
            <person name="Spring S."/>
            <person name="Schroeder M."/>
            <person name="Brambilla E."/>
            <person name="Klenk H.-P."/>
            <person name="Eisen J.A."/>
        </authorList>
    </citation>
    <scope>NUCLEOTIDE SEQUENCE [LARGE SCALE GENOMIC DNA]</scope>
    <source>
        <strain evidence="2">DSM 8271 / FlGlyR</strain>
    </source>
</reference>
<dbReference type="HOGENOM" id="CLU_026490_2_0_9"/>
<dbReference type="CDD" id="cd14728">
    <property type="entry name" value="Ere-like"/>
    <property type="match status" value="1"/>
</dbReference>
<name>F0SVR5_SYNGF</name>
<dbReference type="Gene3D" id="1.20.1440.30">
    <property type="entry name" value="Biosynthetic Protein domain"/>
    <property type="match status" value="1"/>
</dbReference>
<dbReference type="PANTHER" id="PTHR31299">
    <property type="entry name" value="ESTERASE, PUTATIVE (AFU_ORTHOLOGUE AFUA_1G05850)-RELATED"/>
    <property type="match status" value="1"/>
</dbReference>
<dbReference type="InterPro" id="IPR052036">
    <property type="entry name" value="Hydrolase/PRTase-associated"/>
</dbReference>
<keyword evidence="2" id="KW-1185">Reference proteome</keyword>